<reference evidence="1 2" key="1">
    <citation type="submission" date="2023-06" db="EMBL/GenBank/DDBJ databases">
        <title>Pelomonas sp. APW6 16S ribosomal RNA gene genome sequencing and assembly.</title>
        <authorList>
            <person name="Woo H."/>
        </authorList>
    </citation>
    <scope>NUCLEOTIDE SEQUENCE [LARGE SCALE GENOMIC DNA]</scope>
    <source>
        <strain evidence="1 2">APW6</strain>
    </source>
</reference>
<proteinExistence type="predicted"/>
<sequence length="142" mass="14617">MFGLFSSKKTEESMQLVQQALDPHVVAIVSASCCMSGVGALDEQLKSVAAQALKEAHLDWPVLFVTVTEAQGALGKLSGKLSDAAAATAAQVSELFVSSGLGAFPVLIVNQRVVSYGGVPDLALVLKNLPTAPKAVAHEDAA</sequence>
<accession>A0ABT7LRA8</accession>
<dbReference type="RefSeq" id="WP_285984750.1">
    <property type="nucleotide sequence ID" value="NZ_JASVDS010000011.1"/>
</dbReference>
<organism evidence="1 2">
    <name type="scientific">Roseateles subflavus</name>
    <dbReference type="NCBI Taxonomy" id="3053353"/>
    <lineage>
        <taxon>Bacteria</taxon>
        <taxon>Pseudomonadati</taxon>
        <taxon>Pseudomonadota</taxon>
        <taxon>Betaproteobacteria</taxon>
        <taxon>Burkholderiales</taxon>
        <taxon>Sphaerotilaceae</taxon>
        <taxon>Roseateles</taxon>
    </lineage>
</organism>
<dbReference type="Proteomes" id="UP001238603">
    <property type="component" value="Unassembled WGS sequence"/>
</dbReference>
<gene>
    <name evidence="1" type="ORF">QRD43_22420</name>
</gene>
<protein>
    <recommendedName>
        <fullName evidence="3">Thioredoxin-like fold domain-containing protein</fullName>
    </recommendedName>
</protein>
<keyword evidence="2" id="KW-1185">Reference proteome</keyword>
<name>A0ABT7LRA8_9BURK</name>
<dbReference type="EMBL" id="JASVDS010000011">
    <property type="protein sequence ID" value="MDL5034675.1"/>
    <property type="molecule type" value="Genomic_DNA"/>
</dbReference>
<evidence type="ECO:0008006" key="3">
    <source>
        <dbReference type="Google" id="ProtNLM"/>
    </source>
</evidence>
<evidence type="ECO:0000313" key="2">
    <source>
        <dbReference type="Proteomes" id="UP001238603"/>
    </source>
</evidence>
<evidence type="ECO:0000313" key="1">
    <source>
        <dbReference type="EMBL" id="MDL5034675.1"/>
    </source>
</evidence>
<comment type="caution">
    <text evidence="1">The sequence shown here is derived from an EMBL/GenBank/DDBJ whole genome shotgun (WGS) entry which is preliminary data.</text>
</comment>